<gene>
    <name evidence="1" type="ORF">IWQ57_003605</name>
</gene>
<comment type="caution">
    <text evidence="1">The sequence shown here is derived from an EMBL/GenBank/DDBJ whole genome shotgun (WGS) entry which is preliminary data.</text>
</comment>
<name>A0ACC1JVG8_9FUNG</name>
<proteinExistence type="predicted"/>
<accession>A0ACC1JVG8</accession>
<keyword evidence="2" id="KW-1185">Reference proteome</keyword>
<organism evidence="1 2">
    <name type="scientific">Coemansia nantahalensis</name>
    <dbReference type="NCBI Taxonomy" id="2789366"/>
    <lineage>
        <taxon>Eukaryota</taxon>
        <taxon>Fungi</taxon>
        <taxon>Fungi incertae sedis</taxon>
        <taxon>Zoopagomycota</taxon>
        <taxon>Kickxellomycotina</taxon>
        <taxon>Kickxellomycetes</taxon>
        <taxon>Kickxellales</taxon>
        <taxon>Kickxellaceae</taxon>
        <taxon>Coemansia</taxon>
    </lineage>
</organism>
<dbReference type="Proteomes" id="UP001140234">
    <property type="component" value="Unassembled WGS sequence"/>
</dbReference>
<protein>
    <submittedName>
        <fullName evidence="1">Uncharacterized protein</fullName>
    </submittedName>
</protein>
<sequence>MAPASLYSYFDVQLADLIMNGQFSAYDDAGAAAAPTDLAGNHISTLAFSGAPDDYEGYENARARKRRMTVSGRPRLGEHAAFHIPDAGCSSGPAETASASLFGMLDQHTGGYVRAHPVGGNAGPHVLSSLPLPPGSEAAPLAGSLPFGDAGFAQSVGMYCGDSEAGFVQSPPTHNPLSPLALGRAVARKPQTLNIAVNRHGNNE</sequence>
<dbReference type="EMBL" id="JANBUJ010001213">
    <property type="protein sequence ID" value="KAJ2768283.1"/>
    <property type="molecule type" value="Genomic_DNA"/>
</dbReference>
<reference evidence="1" key="1">
    <citation type="submission" date="2022-07" db="EMBL/GenBank/DDBJ databases">
        <title>Phylogenomic reconstructions and comparative analyses of Kickxellomycotina fungi.</title>
        <authorList>
            <person name="Reynolds N.K."/>
            <person name="Stajich J.E."/>
            <person name="Barry K."/>
            <person name="Grigoriev I.V."/>
            <person name="Crous P."/>
            <person name="Smith M.E."/>
        </authorList>
    </citation>
    <scope>NUCLEOTIDE SEQUENCE</scope>
    <source>
        <strain evidence="1">CBS 109366</strain>
    </source>
</reference>
<evidence type="ECO:0000313" key="2">
    <source>
        <dbReference type="Proteomes" id="UP001140234"/>
    </source>
</evidence>
<evidence type="ECO:0000313" key="1">
    <source>
        <dbReference type="EMBL" id="KAJ2768283.1"/>
    </source>
</evidence>